<dbReference type="InterPro" id="IPR050135">
    <property type="entry name" value="dGTPase-like"/>
</dbReference>
<organism evidence="4 6">
    <name type="scientific">Halarcobacter bivalviorum</name>
    <dbReference type="NCBI Taxonomy" id="663364"/>
    <lineage>
        <taxon>Bacteria</taxon>
        <taxon>Pseudomonadati</taxon>
        <taxon>Campylobacterota</taxon>
        <taxon>Epsilonproteobacteria</taxon>
        <taxon>Campylobacterales</taxon>
        <taxon>Arcobacteraceae</taxon>
        <taxon>Halarcobacter</taxon>
    </lineage>
</organism>
<keyword evidence="1" id="KW-0378">Hydrolase</keyword>
<evidence type="ECO:0000313" key="5">
    <source>
        <dbReference type="Proteomes" id="UP000253850"/>
    </source>
</evidence>
<dbReference type="GO" id="GO:0008832">
    <property type="term" value="F:dGTPase activity"/>
    <property type="evidence" value="ECO:0007669"/>
    <property type="project" value="TreeGrafter"/>
</dbReference>
<reference evidence="4 6" key="1">
    <citation type="submission" date="2017-10" db="EMBL/GenBank/DDBJ databases">
        <title>Genomics of the genus Arcobacter.</title>
        <authorList>
            <person name="Perez-Cataluna A."/>
            <person name="Figueras M.J."/>
        </authorList>
    </citation>
    <scope>NUCLEOTIDE SEQUENCE [LARGE SCALE GENOMIC DNA]</scope>
    <source>
        <strain evidence="4 6">CECT 7835</strain>
    </source>
</reference>
<dbReference type="EMBL" id="PDKM01000001">
    <property type="protein sequence ID" value="RXK11129.1"/>
    <property type="molecule type" value="Genomic_DNA"/>
</dbReference>
<proteinExistence type="predicted"/>
<feature type="domain" description="HD" evidence="2">
    <location>
        <begin position="83"/>
        <end position="224"/>
    </location>
</feature>
<dbReference type="SMART" id="SM00471">
    <property type="entry name" value="HDc"/>
    <property type="match status" value="1"/>
</dbReference>
<dbReference type="EMBL" id="CP031217">
    <property type="protein sequence ID" value="AXH12014.1"/>
    <property type="molecule type" value="Genomic_DNA"/>
</dbReference>
<dbReference type="InterPro" id="IPR006674">
    <property type="entry name" value="HD_domain"/>
</dbReference>
<evidence type="ECO:0000259" key="2">
    <source>
        <dbReference type="PROSITE" id="PS51831"/>
    </source>
</evidence>
<dbReference type="InterPro" id="IPR003607">
    <property type="entry name" value="HD/PDEase_dom"/>
</dbReference>
<dbReference type="InterPro" id="IPR026875">
    <property type="entry name" value="PHydrolase_assoc_dom"/>
</dbReference>
<protein>
    <submittedName>
        <fullName evidence="4">Deoxyguanosinetriphosphate triphosphohydrolase</fullName>
    </submittedName>
    <submittedName>
        <fullName evidence="3">dGTP triphosphohydrolase</fullName>
    </submittedName>
</protein>
<dbReference type="Pfam" id="PF01966">
    <property type="entry name" value="HD"/>
    <property type="match status" value="1"/>
</dbReference>
<dbReference type="GO" id="GO:0006203">
    <property type="term" value="P:dGTP catabolic process"/>
    <property type="evidence" value="ECO:0007669"/>
    <property type="project" value="TreeGrafter"/>
</dbReference>
<keyword evidence="6" id="KW-1185">Reference proteome</keyword>
<dbReference type="PROSITE" id="PS51831">
    <property type="entry name" value="HD"/>
    <property type="match status" value="1"/>
</dbReference>
<dbReference type="PANTHER" id="PTHR11373">
    <property type="entry name" value="DEOXYNUCLEOSIDE TRIPHOSPHATE TRIPHOSPHOHYDROLASE"/>
    <property type="match status" value="1"/>
</dbReference>
<evidence type="ECO:0000313" key="6">
    <source>
        <dbReference type="Proteomes" id="UP000289193"/>
    </source>
</evidence>
<evidence type="ECO:0000313" key="4">
    <source>
        <dbReference type="EMBL" id="RXK11129.1"/>
    </source>
</evidence>
<dbReference type="CDD" id="cd00077">
    <property type="entry name" value="HDc"/>
    <property type="match status" value="1"/>
</dbReference>
<dbReference type="Pfam" id="PF13286">
    <property type="entry name" value="HD_assoc"/>
    <property type="match status" value="1"/>
</dbReference>
<sequence>MKKNRQIGKTLIEYAKERENELFEISNIRIEKNEGKDLDSRVSKARDNQERDYARILYSSSFRRLQGKMQLFIPYTNRFNRNRLTHSLEVAQIARVIAKKLELDDITTVQSVSLAHDIGHPPFGHSGEKILNSLSHKIRFEGNAQTFRILNHLEEKHYSFNGLNLTLRTLFGIVKYFQNYEMNQDKFLYDEDYTLVKEYADKYNITLKTIDAEIMDIADEIAYAAHDLEDAFYFKWFTIDELLYEFKISKEYSIAHSILNDIVEQAKEFASKAYTYNSSEEYMILFKKELTSRIVDSLVSSICVKDDKLAYSDDYDLLSEGLKRLTYSAVSRSPINKQYELKGEKIIKGLYNVYMDKEFNKDMYLLPKEYRDENEWERNVFDYISGMMDEYAILKYKEFYGNNSLSNIYEPKSSNLKVVI</sequence>
<dbReference type="InterPro" id="IPR006261">
    <property type="entry name" value="dGTPase"/>
</dbReference>
<evidence type="ECO:0000313" key="3">
    <source>
        <dbReference type="EMBL" id="AXH12014.1"/>
    </source>
</evidence>
<reference evidence="3 5" key="2">
    <citation type="submission" date="2018-07" db="EMBL/GenBank/DDBJ databases">
        <title>Complete genome of the Arcobacter bivalviorum type strain LMG 26154.</title>
        <authorList>
            <person name="Miller W.G."/>
            <person name="Yee E."/>
            <person name="Bono J.L."/>
        </authorList>
    </citation>
    <scope>NUCLEOTIDE SEQUENCE [LARGE SCALE GENOMIC DNA]</scope>
    <source>
        <strain evidence="3 5">LMG 26154</strain>
    </source>
</reference>
<dbReference type="NCBIfam" id="TIGR01353">
    <property type="entry name" value="dGTP_triPase"/>
    <property type="match status" value="1"/>
</dbReference>
<name>A0AAX2ACI0_9BACT</name>
<dbReference type="Proteomes" id="UP000289193">
    <property type="component" value="Unassembled WGS sequence"/>
</dbReference>
<accession>A0AAX2ACI0</accession>
<gene>
    <name evidence="3" type="ORF">ABIV_1009</name>
    <name evidence="4" type="ORF">CRV05_01815</name>
</gene>
<dbReference type="Gene3D" id="1.10.3210.10">
    <property type="entry name" value="Hypothetical protein af1432"/>
    <property type="match status" value="1"/>
</dbReference>
<dbReference type="PANTHER" id="PTHR11373:SF40">
    <property type="entry name" value="DEOXYGUANOSINETRIPHOSPHATE TRIPHOSPHOHYDROLASE-LIKE PROTEIN 2"/>
    <property type="match status" value="1"/>
</dbReference>
<dbReference type="RefSeq" id="WP_114838863.1">
    <property type="nucleotide sequence ID" value="NZ_CP031217.1"/>
</dbReference>
<dbReference type="KEGG" id="hbv:ABIV_1009"/>
<dbReference type="AlphaFoldDB" id="A0AAX2ACI0"/>
<dbReference type="SUPFAM" id="SSF109604">
    <property type="entry name" value="HD-domain/PDEase-like"/>
    <property type="match status" value="1"/>
</dbReference>
<evidence type="ECO:0000256" key="1">
    <source>
        <dbReference type="ARBA" id="ARBA00022801"/>
    </source>
</evidence>
<dbReference type="Proteomes" id="UP000253850">
    <property type="component" value="Chromosome"/>
</dbReference>